<protein>
    <submittedName>
        <fullName evidence="2">Uncharacterized protein</fullName>
    </submittedName>
</protein>
<dbReference type="RefSeq" id="XP_007766835.1">
    <property type="nucleotide sequence ID" value="XM_007768645.1"/>
</dbReference>
<gene>
    <name evidence="2" type="ORF">CONPUDRAFT_136120</name>
</gene>
<dbReference type="GeneID" id="19200855"/>
<feature type="compositionally biased region" description="Low complexity" evidence="1">
    <location>
        <begin position="1"/>
        <end position="18"/>
    </location>
</feature>
<feature type="compositionally biased region" description="Pro residues" evidence="1">
    <location>
        <begin position="40"/>
        <end position="51"/>
    </location>
</feature>
<reference evidence="3" key="1">
    <citation type="journal article" date="2012" name="Science">
        <title>The Paleozoic origin of enzymatic lignin decomposition reconstructed from 31 fungal genomes.</title>
        <authorList>
            <person name="Floudas D."/>
            <person name="Binder M."/>
            <person name="Riley R."/>
            <person name="Barry K."/>
            <person name="Blanchette R.A."/>
            <person name="Henrissat B."/>
            <person name="Martinez A.T."/>
            <person name="Otillar R."/>
            <person name="Spatafora J.W."/>
            <person name="Yadav J.S."/>
            <person name="Aerts A."/>
            <person name="Benoit I."/>
            <person name="Boyd A."/>
            <person name="Carlson A."/>
            <person name="Copeland A."/>
            <person name="Coutinho P.M."/>
            <person name="de Vries R.P."/>
            <person name="Ferreira P."/>
            <person name="Findley K."/>
            <person name="Foster B."/>
            <person name="Gaskell J."/>
            <person name="Glotzer D."/>
            <person name="Gorecki P."/>
            <person name="Heitman J."/>
            <person name="Hesse C."/>
            <person name="Hori C."/>
            <person name="Igarashi K."/>
            <person name="Jurgens J.A."/>
            <person name="Kallen N."/>
            <person name="Kersten P."/>
            <person name="Kohler A."/>
            <person name="Kuees U."/>
            <person name="Kumar T.K.A."/>
            <person name="Kuo A."/>
            <person name="LaButti K."/>
            <person name="Larrondo L.F."/>
            <person name="Lindquist E."/>
            <person name="Ling A."/>
            <person name="Lombard V."/>
            <person name="Lucas S."/>
            <person name="Lundell T."/>
            <person name="Martin R."/>
            <person name="McLaughlin D.J."/>
            <person name="Morgenstern I."/>
            <person name="Morin E."/>
            <person name="Murat C."/>
            <person name="Nagy L.G."/>
            <person name="Nolan M."/>
            <person name="Ohm R.A."/>
            <person name="Patyshakuliyeva A."/>
            <person name="Rokas A."/>
            <person name="Ruiz-Duenas F.J."/>
            <person name="Sabat G."/>
            <person name="Salamov A."/>
            <person name="Samejima M."/>
            <person name="Schmutz J."/>
            <person name="Slot J.C."/>
            <person name="St John F."/>
            <person name="Stenlid J."/>
            <person name="Sun H."/>
            <person name="Sun S."/>
            <person name="Syed K."/>
            <person name="Tsang A."/>
            <person name="Wiebenga A."/>
            <person name="Young D."/>
            <person name="Pisabarro A."/>
            <person name="Eastwood D.C."/>
            <person name="Martin F."/>
            <person name="Cullen D."/>
            <person name="Grigoriev I.V."/>
            <person name="Hibbett D.S."/>
        </authorList>
    </citation>
    <scope>NUCLEOTIDE SEQUENCE [LARGE SCALE GENOMIC DNA]</scope>
    <source>
        <strain evidence="3">RWD-64-598 SS2</strain>
    </source>
</reference>
<accession>A0A5M3MVZ6</accession>
<dbReference type="AlphaFoldDB" id="A0A5M3MVZ6"/>
<feature type="region of interest" description="Disordered" evidence="1">
    <location>
        <begin position="1"/>
        <end position="129"/>
    </location>
</feature>
<feature type="region of interest" description="Disordered" evidence="1">
    <location>
        <begin position="324"/>
        <end position="372"/>
    </location>
</feature>
<evidence type="ECO:0000313" key="3">
    <source>
        <dbReference type="Proteomes" id="UP000053558"/>
    </source>
</evidence>
<feature type="compositionally biased region" description="Low complexity" evidence="1">
    <location>
        <begin position="96"/>
        <end position="114"/>
    </location>
</feature>
<organism evidence="2 3">
    <name type="scientific">Coniophora puteana (strain RWD-64-598)</name>
    <name type="common">Brown rot fungus</name>
    <dbReference type="NCBI Taxonomy" id="741705"/>
    <lineage>
        <taxon>Eukaryota</taxon>
        <taxon>Fungi</taxon>
        <taxon>Dikarya</taxon>
        <taxon>Basidiomycota</taxon>
        <taxon>Agaricomycotina</taxon>
        <taxon>Agaricomycetes</taxon>
        <taxon>Agaricomycetidae</taxon>
        <taxon>Boletales</taxon>
        <taxon>Coniophorineae</taxon>
        <taxon>Coniophoraceae</taxon>
        <taxon>Coniophora</taxon>
    </lineage>
</organism>
<dbReference type="Proteomes" id="UP000053558">
    <property type="component" value="Unassembled WGS sequence"/>
</dbReference>
<dbReference type="KEGG" id="cput:CONPUDRAFT_136120"/>
<proteinExistence type="predicted"/>
<feature type="compositionally biased region" description="Low complexity" evidence="1">
    <location>
        <begin position="52"/>
        <end position="61"/>
    </location>
</feature>
<sequence>MASTSLNSSSSSSASTSSARRRWTREQLLKSLEILGPLSAPLPPQLPPSPPASCRSSPAPHSAKRKLDTAPESTSIKRVRLASPPERSQRHHHQHNNAQQPSPSARRPANAAQSLNSRLEPSEDGEVREDVDSFPLNAQVSLEPNAVPVRRPRRGRPTVRTFDELHDKYHQYGRKLKYSGDARLWSAYPPTHKEYRPLANPPPPGSSYYQNSGLIARLELLDALLCFTYAMWMKDFIRQSCFHETWSTIDAFLGWCMAKWETADVHGEQEKALLGLIFMIQAFIHSRKLVYANRRSVDPEMRRLWDQLKADMVDLGQAAVRDESKVNSGQHGLGLQSTPPMLPSPASLPPNSANSTPINNSTGGTPNTFSNNISTSATAATANSTPPIQYDALSQLIVDEIKKPLGFEPKQHIPPVMVNAAAKASTPIGPSFAFSLVQQSEGIRQASNCMIHSQKYLTLSVLAEHYPTTLARMLKSSLSAHEEYEPDLEDEEGELFWPGQCITGEGLGWVCLMGKAMVQEIGRGIGYKGVEGVVPKPNPPVGEAGSAQR</sequence>
<dbReference type="OMA" id="ALVCFTY"/>
<evidence type="ECO:0000256" key="1">
    <source>
        <dbReference type="SAM" id="MobiDB-lite"/>
    </source>
</evidence>
<dbReference type="EMBL" id="JH711576">
    <property type="protein sequence ID" value="EIW82904.1"/>
    <property type="molecule type" value="Genomic_DNA"/>
</dbReference>
<dbReference type="OrthoDB" id="3238644at2759"/>
<name>A0A5M3MVZ6_CONPW</name>
<comment type="caution">
    <text evidence="2">The sequence shown here is derived from an EMBL/GenBank/DDBJ whole genome shotgun (WGS) entry which is preliminary data.</text>
</comment>
<evidence type="ECO:0000313" key="2">
    <source>
        <dbReference type="EMBL" id="EIW82904.1"/>
    </source>
</evidence>
<keyword evidence="3" id="KW-1185">Reference proteome</keyword>